<dbReference type="EMBL" id="VSSQ01002997">
    <property type="protein sequence ID" value="MPM18509.1"/>
    <property type="molecule type" value="Genomic_DNA"/>
</dbReference>
<sequence>MDICYELHTMLDQLPHHHFPFDNAQIPMNGLYILFEDGEKAHGTDRIVRIGTHTGQNQLRSRLKQHFIVENKDRSIFRKNIGRALLNKDNDPFLEQWEIDLTTHAARIEFAPHIDIEKLRRVEHQVTKNIQSHFWFIVFPVPQKEDRLMLESRIISTVSLCKSCRPSPNWLGLFSPKEKIRESGLWIVNELYKQPLTQSEFKYLIQIIFPDA</sequence>
<reference evidence="2" key="1">
    <citation type="submission" date="2019-08" db="EMBL/GenBank/DDBJ databases">
        <authorList>
            <person name="Kucharzyk K."/>
            <person name="Murdoch R.W."/>
            <person name="Higgins S."/>
            <person name="Loffler F."/>
        </authorList>
    </citation>
    <scope>NUCLEOTIDE SEQUENCE</scope>
</reference>
<protein>
    <recommendedName>
        <fullName evidence="1">GIY-YIG domain-containing protein</fullName>
    </recommendedName>
</protein>
<name>A0A644XQZ9_9ZZZZ</name>
<evidence type="ECO:0000259" key="1">
    <source>
        <dbReference type="Pfam" id="PF26468"/>
    </source>
</evidence>
<comment type="caution">
    <text evidence="2">The sequence shown here is derived from an EMBL/GenBank/DDBJ whole genome shotgun (WGS) entry which is preliminary data.</text>
</comment>
<proteinExistence type="predicted"/>
<dbReference type="AlphaFoldDB" id="A0A644XQZ9"/>
<dbReference type="InterPro" id="IPR058782">
    <property type="entry name" value="GIY_YIG_3"/>
</dbReference>
<evidence type="ECO:0000313" key="2">
    <source>
        <dbReference type="EMBL" id="MPM18509.1"/>
    </source>
</evidence>
<organism evidence="2">
    <name type="scientific">bioreactor metagenome</name>
    <dbReference type="NCBI Taxonomy" id="1076179"/>
    <lineage>
        <taxon>unclassified sequences</taxon>
        <taxon>metagenomes</taxon>
        <taxon>ecological metagenomes</taxon>
    </lineage>
</organism>
<accession>A0A644XQZ9</accession>
<dbReference type="Pfam" id="PF26468">
    <property type="entry name" value="GIY_YIG_3"/>
    <property type="match status" value="1"/>
</dbReference>
<gene>
    <name evidence="2" type="ORF">SDC9_64921</name>
</gene>
<feature type="domain" description="GIY-YIG" evidence="1">
    <location>
        <begin position="23"/>
        <end position="192"/>
    </location>
</feature>